<keyword evidence="2" id="KW-0472">Membrane</keyword>
<keyword evidence="4" id="KW-1185">Reference proteome</keyword>
<feature type="transmembrane region" description="Helical" evidence="2">
    <location>
        <begin position="21"/>
        <end position="44"/>
    </location>
</feature>
<dbReference type="RefSeq" id="WP_118864605.1">
    <property type="nucleotide sequence ID" value="NZ_QWLV01000006.1"/>
</dbReference>
<gene>
    <name evidence="3" type="ORF">D1610_12925</name>
</gene>
<evidence type="ECO:0000313" key="3">
    <source>
        <dbReference type="EMBL" id="RHW17024.1"/>
    </source>
</evidence>
<feature type="compositionally biased region" description="Pro residues" evidence="1">
    <location>
        <begin position="84"/>
        <end position="98"/>
    </location>
</feature>
<proteinExistence type="predicted"/>
<feature type="region of interest" description="Disordered" evidence="1">
    <location>
        <begin position="64"/>
        <end position="98"/>
    </location>
</feature>
<dbReference type="AlphaFoldDB" id="A0A396RL22"/>
<organism evidence="3 4">
    <name type="scientific">Sphingomonas gilva</name>
    <dbReference type="NCBI Taxonomy" id="2305907"/>
    <lineage>
        <taxon>Bacteria</taxon>
        <taxon>Pseudomonadati</taxon>
        <taxon>Pseudomonadota</taxon>
        <taxon>Alphaproteobacteria</taxon>
        <taxon>Sphingomonadales</taxon>
        <taxon>Sphingomonadaceae</taxon>
        <taxon>Sphingomonas</taxon>
    </lineage>
</organism>
<dbReference type="EMBL" id="QWLV01000006">
    <property type="protein sequence ID" value="RHW17024.1"/>
    <property type="molecule type" value="Genomic_DNA"/>
</dbReference>
<protein>
    <submittedName>
        <fullName evidence="3">Uncharacterized protein</fullName>
    </submittedName>
</protein>
<keyword evidence="2" id="KW-0812">Transmembrane</keyword>
<dbReference type="Proteomes" id="UP000266693">
    <property type="component" value="Unassembled WGS sequence"/>
</dbReference>
<evidence type="ECO:0000256" key="1">
    <source>
        <dbReference type="SAM" id="MobiDB-lite"/>
    </source>
</evidence>
<sequence length="246" mass="26601">MRAVSYRQHAYGSHTSLRRRLAAGGLALGLGALLLIGLITLGVLPERRRESDVLATFDVRPQAPIETRGARQAPRARATRRPESPPPVTVPPPPPTPFPAMIILTRQEFAAADIGRIKPSRNTASSAADTAGTADSGSGNTVGTGPDGQPLYAAQWYREPTRAEMATYIPKRSLGGNEWGMIICRTVERYRVEDCRELGESPGSGLAGAMRQAAWQFLVRPPRVGGKPLVGAWVQIRYDIIEAGRE</sequence>
<evidence type="ECO:0000313" key="4">
    <source>
        <dbReference type="Proteomes" id="UP000266693"/>
    </source>
</evidence>
<name>A0A396RL22_9SPHN</name>
<feature type="region of interest" description="Disordered" evidence="1">
    <location>
        <begin position="117"/>
        <end position="147"/>
    </location>
</feature>
<feature type="compositionally biased region" description="Low complexity" evidence="1">
    <location>
        <begin position="123"/>
        <end position="139"/>
    </location>
</feature>
<comment type="caution">
    <text evidence="3">The sequence shown here is derived from an EMBL/GenBank/DDBJ whole genome shotgun (WGS) entry which is preliminary data.</text>
</comment>
<evidence type="ECO:0000256" key="2">
    <source>
        <dbReference type="SAM" id="Phobius"/>
    </source>
</evidence>
<keyword evidence="2" id="KW-1133">Transmembrane helix</keyword>
<reference evidence="3 4" key="1">
    <citation type="submission" date="2018-08" db="EMBL/GenBank/DDBJ databases">
        <title>The multiple taxonomic identification of Sphingomonas gilva.</title>
        <authorList>
            <person name="Zhu D."/>
            <person name="Zheng S."/>
        </authorList>
    </citation>
    <scope>NUCLEOTIDE SEQUENCE [LARGE SCALE GENOMIC DNA]</scope>
    <source>
        <strain evidence="3 4">ZDH117</strain>
    </source>
</reference>
<accession>A0A396RL22</accession>